<dbReference type="InterPro" id="IPR014710">
    <property type="entry name" value="RmlC-like_jellyroll"/>
</dbReference>
<dbReference type="InterPro" id="IPR013096">
    <property type="entry name" value="Cupin_2"/>
</dbReference>
<evidence type="ECO:0000256" key="1">
    <source>
        <dbReference type="ARBA" id="ARBA00022964"/>
    </source>
</evidence>
<dbReference type="PANTHER" id="PTHR41517:SF1">
    <property type="entry name" value="CUPIN"/>
    <property type="match status" value="1"/>
</dbReference>
<dbReference type="EMBL" id="HE971709">
    <property type="protein sequence ID" value="CCK31885.1"/>
    <property type="molecule type" value="Genomic_DNA"/>
</dbReference>
<dbReference type="Proteomes" id="UP000008043">
    <property type="component" value="Chromosome"/>
</dbReference>
<gene>
    <name evidence="5" type="ORF">BN159_7506</name>
</gene>
<dbReference type="GO" id="GO:0016702">
    <property type="term" value="F:oxidoreductase activity, acting on single donors with incorporation of molecular oxygen, incorporation of two atoms of oxygen"/>
    <property type="evidence" value="ECO:0007669"/>
    <property type="project" value="UniProtKB-ARBA"/>
</dbReference>
<feature type="domain" description="Cupin type-2" evidence="4">
    <location>
        <begin position="135"/>
        <end position="201"/>
    </location>
</feature>
<dbReference type="STRING" id="1214101.BN159_7506"/>
<dbReference type="InterPro" id="IPR047183">
    <property type="entry name" value="GDO-like"/>
</dbReference>
<evidence type="ECO:0000256" key="2">
    <source>
        <dbReference type="ARBA" id="ARBA00023002"/>
    </source>
</evidence>
<dbReference type="PANTHER" id="PTHR41517">
    <property type="entry name" value="1,2-DIOXYGENASE PROTEIN-RELATED"/>
    <property type="match status" value="1"/>
</dbReference>
<dbReference type="Pfam" id="PF07883">
    <property type="entry name" value="Cupin_2"/>
    <property type="match status" value="1"/>
</dbReference>
<dbReference type="eggNOG" id="COG3435">
    <property type="taxonomic scope" value="Bacteria"/>
</dbReference>
<dbReference type="FunFam" id="2.60.120.10:FF:000274">
    <property type="entry name" value="Gentisate 1,2-dioxygenase"/>
    <property type="match status" value="1"/>
</dbReference>
<evidence type="ECO:0000313" key="6">
    <source>
        <dbReference type="Proteomes" id="UP000008043"/>
    </source>
</evidence>
<accession>K4REH7</accession>
<dbReference type="AlphaFoldDB" id="K4REH7"/>
<dbReference type="Gene3D" id="2.60.120.10">
    <property type="entry name" value="Jelly Rolls"/>
    <property type="match status" value="1"/>
</dbReference>
<evidence type="ECO:0000256" key="3">
    <source>
        <dbReference type="SAM" id="MobiDB-lite"/>
    </source>
</evidence>
<keyword evidence="2" id="KW-0560">Oxidoreductase</keyword>
<proteinExistence type="predicted"/>
<evidence type="ECO:0000259" key="4">
    <source>
        <dbReference type="Pfam" id="PF07883"/>
    </source>
</evidence>
<dbReference type="HOGENOM" id="CLU_060572_0_0_11"/>
<dbReference type="CDD" id="cd06992">
    <property type="entry name" value="cupin_GDO-like_C"/>
    <property type="match status" value="1"/>
</dbReference>
<protein>
    <submittedName>
        <fullName evidence="5">Gentisate 1,2-dioxygenase</fullName>
    </submittedName>
</protein>
<keyword evidence="1 5" id="KW-0223">Dioxygenase</keyword>
<dbReference type="KEGG" id="sdv:BN159_7506"/>
<name>K4REH7_STRDJ</name>
<sequence>MYLFFCRTRRTLWTVTQSSIAHDNAAGSPDSPVRLRAVSAEGQPDVTPALEELYRGFEQELLVPLWTEIGDLMPAHPRSRAVPHLWRWDRLRELAAEAGDLVPVGRGGERRAIALANPALGGRPFATPTLWAAIQYLMPGEDAPEHRHTQHAFRFVVEGEGVWTVVGRDPVAMRRGDFLPQAGWNWHAHHNATAAPMAWIDGLDIPFQYAVETQFFEFGRDEIGDAERITPERSRSERLWGHPGLTPVAAGTSAPGTPLLAYRWEHTDRALADQLALESEGYGGTVEPGHAAVRFTDPTTGADVLPTLRAEMHRIARGAETAPVRETGSSVYQVFDGSGTVTVGDRTWSVTRGDLFVVPSWQPLSVRSEAGATDSDSGALDLFRFSDAPVFEALRLDRTQVEGTPR</sequence>
<keyword evidence="6" id="KW-1185">Reference proteome</keyword>
<dbReference type="SUPFAM" id="SSF51182">
    <property type="entry name" value="RmlC-like cupins"/>
    <property type="match status" value="1"/>
</dbReference>
<reference evidence="5 6" key="1">
    <citation type="journal article" date="2012" name="J. Bacteriol.">
        <title>Genome sequence of the bacterium Streptomyces davawensis JCM 4913 and heterologous production of the unique antibiotic roseoflavin.</title>
        <authorList>
            <person name="Jankowitsch F."/>
            <person name="Schwarz J."/>
            <person name="Ruckert C."/>
            <person name="Gust B."/>
            <person name="Szczepanowski R."/>
            <person name="Blom J."/>
            <person name="Pelzer S."/>
            <person name="Kalinowski J."/>
            <person name="Mack M."/>
        </authorList>
    </citation>
    <scope>NUCLEOTIDE SEQUENCE [LARGE SCALE GENOMIC DNA]</scope>
    <source>
        <strain evidence="6">DSM 101723 / JCM 4913 / KCC S-0913 / 768</strain>
    </source>
</reference>
<dbReference type="InterPro" id="IPR011051">
    <property type="entry name" value="RmlC_Cupin_sf"/>
</dbReference>
<dbReference type="CDD" id="cd02216">
    <property type="entry name" value="cupin_GDO-like_N"/>
    <property type="match status" value="1"/>
</dbReference>
<evidence type="ECO:0000313" key="5">
    <source>
        <dbReference type="EMBL" id="CCK31885.1"/>
    </source>
</evidence>
<organism evidence="5 6">
    <name type="scientific">Streptomyces davaonensis (strain DSM 101723 / JCM 4913 / KCC S-0913 / 768)</name>
    <dbReference type="NCBI Taxonomy" id="1214101"/>
    <lineage>
        <taxon>Bacteria</taxon>
        <taxon>Bacillati</taxon>
        <taxon>Actinomycetota</taxon>
        <taxon>Actinomycetes</taxon>
        <taxon>Kitasatosporales</taxon>
        <taxon>Streptomycetaceae</taxon>
        <taxon>Streptomyces</taxon>
    </lineage>
</organism>
<feature type="region of interest" description="Disordered" evidence="3">
    <location>
        <begin position="232"/>
        <end position="252"/>
    </location>
</feature>
<dbReference type="PATRIC" id="fig|1214101.3.peg.7602"/>